<feature type="region of interest" description="Disordered" evidence="1">
    <location>
        <begin position="826"/>
        <end position="916"/>
    </location>
</feature>
<feature type="compositionally biased region" description="Basic and acidic residues" evidence="1">
    <location>
        <begin position="827"/>
        <end position="837"/>
    </location>
</feature>
<feature type="compositionally biased region" description="Basic and acidic residues" evidence="1">
    <location>
        <begin position="875"/>
        <end position="886"/>
    </location>
</feature>
<dbReference type="PANTHER" id="PTHR33053">
    <property type="entry name" value="PROTEIN, PUTATIVE-RELATED"/>
    <property type="match status" value="1"/>
</dbReference>
<protein>
    <recommendedName>
        <fullName evidence="4">Transposase domain-containing protein</fullName>
    </recommendedName>
</protein>
<feature type="region of interest" description="Disordered" evidence="1">
    <location>
        <begin position="121"/>
        <end position="161"/>
    </location>
</feature>
<evidence type="ECO:0008006" key="4">
    <source>
        <dbReference type="Google" id="ProtNLM"/>
    </source>
</evidence>
<feature type="compositionally biased region" description="Polar residues" evidence="1">
    <location>
        <begin position="907"/>
        <end position="916"/>
    </location>
</feature>
<feature type="compositionally biased region" description="Low complexity" evidence="1">
    <location>
        <begin position="85"/>
        <end position="105"/>
    </location>
</feature>
<accession>A0A9P0A218</accession>
<dbReference type="EMBL" id="OU963871">
    <property type="protein sequence ID" value="CAH0382744.1"/>
    <property type="molecule type" value="Genomic_DNA"/>
</dbReference>
<dbReference type="Proteomes" id="UP001152759">
    <property type="component" value="Chromosome 10"/>
</dbReference>
<keyword evidence="3" id="KW-1185">Reference proteome</keyword>
<feature type="region of interest" description="Disordered" evidence="1">
    <location>
        <begin position="1"/>
        <end position="105"/>
    </location>
</feature>
<feature type="compositionally biased region" description="Polar residues" evidence="1">
    <location>
        <begin position="968"/>
        <end position="979"/>
    </location>
</feature>
<feature type="region of interest" description="Disordered" evidence="1">
    <location>
        <begin position="939"/>
        <end position="981"/>
    </location>
</feature>
<organism evidence="2 3">
    <name type="scientific">Bemisia tabaci</name>
    <name type="common">Sweetpotato whitefly</name>
    <name type="synonym">Aleurodes tabaci</name>
    <dbReference type="NCBI Taxonomy" id="7038"/>
    <lineage>
        <taxon>Eukaryota</taxon>
        <taxon>Metazoa</taxon>
        <taxon>Ecdysozoa</taxon>
        <taxon>Arthropoda</taxon>
        <taxon>Hexapoda</taxon>
        <taxon>Insecta</taxon>
        <taxon>Pterygota</taxon>
        <taxon>Neoptera</taxon>
        <taxon>Paraneoptera</taxon>
        <taxon>Hemiptera</taxon>
        <taxon>Sternorrhyncha</taxon>
        <taxon>Aleyrodoidea</taxon>
        <taxon>Aleyrodidae</taxon>
        <taxon>Aleyrodinae</taxon>
        <taxon>Bemisia</taxon>
    </lineage>
</organism>
<feature type="compositionally biased region" description="Basic residues" evidence="1">
    <location>
        <begin position="838"/>
        <end position="847"/>
    </location>
</feature>
<evidence type="ECO:0000313" key="3">
    <source>
        <dbReference type="Proteomes" id="UP001152759"/>
    </source>
</evidence>
<evidence type="ECO:0000256" key="1">
    <source>
        <dbReference type="SAM" id="MobiDB-lite"/>
    </source>
</evidence>
<feature type="compositionally biased region" description="Acidic residues" evidence="1">
    <location>
        <begin position="135"/>
        <end position="160"/>
    </location>
</feature>
<proteinExistence type="predicted"/>
<dbReference type="PANTHER" id="PTHR33053:SF24">
    <property type="entry name" value="TRANSPOSASE DOMAIN-CONTAINING PROTEIN"/>
    <property type="match status" value="1"/>
</dbReference>
<gene>
    <name evidence="2" type="ORF">BEMITA_LOCUS2248</name>
</gene>
<name>A0A9P0A218_BEMTA</name>
<sequence>MPRKNYSKKGTDFSRLSRTGQAKRLKSVLPSSSDSESDIDSESSQTSEISDHPEPQLIQEPLNAYAVAGPSTADDSLRIPSPENPSDISASSIPSPTLSSHFSDESLSSFGSGSISYFGSSESGLDLDVQGDAPIPEDGDSPIPEDDDGDVSSDSEDEDGVASVEKGLREWAIKHNITHLALGALLKTLKDSHPHCFAKLHTDARSILHTPREKVALIDVPPGKYFSITISKHLEFILCLLPDSVVVLRLMFNIDGISIKESSFNEIWAITFNLPTFPQLRHAVLPVGFYGGPSKPDSVETFLRPLVDELKTLLDNGFVYKGRVVSIKIFGFDCDTPARSFILSIIGHGGYFSCMRCKTEGIDAGNKRVFPVIDSPLRTNEEFRNREDTHFRPPGSSTPLLELESLHFCNDFILDPMHLVYGGVMKYLLSQWLDGSVPHKFSVRQRQEFKVAIRSMKDHIPNDFSRKLQEIAINKKKDKISLKWKSKEYRLFLLYVGVVVLKKLLAPEKYNHFLYLHVAITILNRQDSCANPGLRNYARQLLIHFVSKTTDLYSMEFLTPNFHGLIHLVDDVDRFSGYFTDFTLNAITVFPHENFLGKIKKLTRGPAKTLQQVANRLSELSNCKLMSKLYSCTAKPEVSFQNRHNDGPLPLFHRNPQYKTLILPDFKLTIANSSSSYCQMRNEDIVQIENFAYSVQLREVVIIGKKFTDLTSFYGEPLLQSSSLGIFKGKHLSARKHWQISEVMIKMWTLIFKVECDEYDSVPNKWILNDGLAKYPVDATATEIKTLAKGGNDIKTFEPIPVQIIKEYDTYEKCNTNAWRLNSHRKVLSESEQEAKGRGQRIKRRKHLSSDDNDESEEETQPKVSKKKKSSSKSQKLEEMRQKLTEVAKGLKKTELPTPPDNRPKTSKPSSCTEEFHQSTIASASCSKDSANNFLIVDEGGPEALDTPSPLKRLAAAPHDTGKPSPINRKSPNKSQCQESVKKQLFTEKEAPKKGKCNIGKKVKHSCGFLLQCPRDEAVLHILCKLSADVTSILHYQKRAKLATPAPGQEAEKKDVEEVALPECLLSIIPCLTKEDLMKAEEHLKDETLLNTVAQHFESLFQNDQGLTKTARNITREWMAKEVQKLYSLKGGHAQKKLKAGVQKKDAFNQLRIYTVIKKVVKSLYGRSVSNYREQMDNTLATFLTRADEKKVENPA</sequence>
<evidence type="ECO:0000313" key="2">
    <source>
        <dbReference type="EMBL" id="CAH0382744.1"/>
    </source>
</evidence>
<reference evidence="2" key="1">
    <citation type="submission" date="2021-12" db="EMBL/GenBank/DDBJ databases">
        <authorList>
            <person name="King R."/>
        </authorList>
    </citation>
    <scope>NUCLEOTIDE SEQUENCE</scope>
</reference>
<dbReference type="AlphaFoldDB" id="A0A9P0A218"/>